<keyword evidence="5 9" id="KW-0812">Transmembrane</keyword>
<dbReference type="EMBL" id="QFQD01000009">
    <property type="protein sequence ID" value="PZQ84486.1"/>
    <property type="molecule type" value="Genomic_DNA"/>
</dbReference>
<comment type="similarity">
    <text evidence="2 9">Belongs to the binding-protein-dependent transport system permease family.</text>
</comment>
<comment type="function">
    <text evidence="8">Probably part of an ABC transporter complex. Probably responsible for the translocation of the substrate across the membrane.</text>
</comment>
<feature type="compositionally biased region" description="Polar residues" evidence="10">
    <location>
        <begin position="42"/>
        <end position="53"/>
    </location>
</feature>
<dbReference type="Gene3D" id="1.10.3720.10">
    <property type="entry name" value="MetI-like"/>
    <property type="match status" value="1"/>
</dbReference>
<evidence type="ECO:0000256" key="9">
    <source>
        <dbReference type="RuleBase" id="RU363032"/>
    </source>
</evidence>
<dbReference type="SUPFAM" id="SSF161098">
    <property type="entry name" value="MetI-like"/>
    <property type="match status" value="1"/>
</dbReference>
<feature type="transmembrane region" description="Helical" evidence="9">
    <location>
        <begin position="209"/>
        <end position="228"/>
    </location>
</feature>
<dbReference type="PANTHER" id="PTHR30151:SF38">
    <property type="entry name" value="ALIPHATIC SULFONATES TRANSPORT PERMEASE PROTEIN SSUC-RELATED"/>
    <property type="match status" value="1"/>
</dbReference>
<evidence type="ECO:0000259" key="11">
    <source>
        <dbReference type="PROSITE" id="PS50928"/>
    </source>
</evidence>
<evidence type="ECO:0000256" key="4">
    <source>
        <dbReference type="ARBA" id="ARBA00022475"/>
    </source>
</evidence>
<feature type="transmembrane region" description="Helical" evidence="9">
    <location>
        <begin position="305"/>
        <end position="326"/>
    </location>
</feature>
<protein>
    <submittedName>
        <fullName evidence="12">ABC transporter permease</fullName>
    </submittedName>
</protein>
<feature type="domain" description="ABC transmembrane type-1" evidence="11">
    <location>
        <begin position="143"/>
        <end position="323"/>
    </location>
</feature>
<keyword evidence="6 9" id="KW-1133">Transmembrane helix</keyword>
<dbReference type="PROSITE" id="PS50928">
    <property type="entry name" value="ABC_TM1"/>
    <property type="match status" value="1"/>
</dbReference>
<evidence type="ECO:0000313" key="12">
    <source>
        <dbReference type="EMBL" id="PZQ84486.1"/>
    </source>
</evidence>
<dbReference type="GO" id="GO:0042918">
    <property type="term" value="P:alkanesulfonate transmembrane transport"/>
    <property type="evidence" value="ECO:0007669"/>
    <property type="project" value="UniProtKB-ARBA"/>
</dbReference>
<sequence>MRARPCASISGLSVRRCGGGLPSRRRPPNEPSPSSVVLYENGSPTVSLSSTLESAKPPLKAGRKRDGGSSRARFAAHPAASAAALLPKPALPGQRLLGPALVLLLWYVASGAGWISPSKMPGPEVVAATLGQLIADGTLATDVLASLHRAALGLGFGILAGFVLAVLAGLTRLGDALIDGLVQVKRSIPNLALIPLFIIWLGIDETMKISIIALGTMVPIYINTHAGLRGIDRRYVELGQTVGLTPWRFLRHIVFPASLPGFFTGLRLAVTHSWTALVVVETINATSGIGFMITQARIYGQTDVVLVGLVLYGVLGFSSDALVRALERRTLTWRQSLAP</sequence>
<dbReference type="FunFam" id="1.10.3720.10:FF:000003">
    <property type="entry name" value="Aliphatic sulfonate ABC transporter permease"/>
    <property type="match status" value="1"/>
</dbReference>
<dbReference type="GO" id="GO:0005886">
    <property type="term" value="C:plasma membrane"/>
    <property type="evidence" value="ECO:0007669"/>
    <property type="project" value="UniProtKB-SubCell"/>
</dbReference>
<proteinExistence type="inferred from homology"/>
<comment type="subcellular location">
    <subcellularLocation>
        <location evidence="1 9">Cell membrane</location>
        <topology evidence="1 9">Multi-pass membrane protein</topology>
    </subcellularLocation>
</comment>
<evidence type="ECO:0000313" key="13">
    <source>
        <dbReference type="Proteomes" id="UP000248887"/>
    </source>
</evidence>
<feature type="transmembrane region" description="Helical" evidence="9">
    <location>
        <begin position="274"/>
        <end position="293"/>
    </location>
</feature>
<accession>A0A2W5R4F2</accession>
<feature type="transmembrane region" description="Helical" evidence="9">
    <location>
        <begin position="150"/>
        <end position="174"/>
    </location>
</feature>
<feature type="region of interest" description="Disordered" evidence="10">
    <location>
        <begin position="17"/>
        <end position="72"/>
    </location>
</feature>
<dbReference type="AlphaFoldDB" id="A0A2W5R4F2"/>
<evidence type="ECO:0000256" key="6">
    <source>
        <dbReference type="ARBA" id="ARBA00022989"/>
    </source>
</evidence>
<evidence type="ECO:0000256" key="10">
    <source>
        <dbReference type="SAM" id="MobiDB-lite"/>
    </source>
</evidence>
<evidence type="ECO:0000256" key="8">
    <source>
        <dbReference type="ARBA" id="ARBA00056719"/>
    </source>
</evidence>
<keyword evidence="4" id="KW-1003">Cell membrane</keyword>
<feature type="transmembrane region" description="Helical" evidence="9">
    <location>
        <begin position="186"/>
        <end position="203"/>
    </location>
</feature>
<comment type="caution">
    <text evidence="12">The sequence shown here is derived from an EMBL/GenBank/DDBJ whole genome shotgun (WGS) entry which is preliminary data.</text>
</comment>
<dbReference type="PANTHER" id="PTHR30151">
    <property type="entry name" value="ALKANE SULFONATE ABC TRANSPORTER-RELATED, MEMBRANE SUBUNIT"/>
    <property type="match status" value="1"/>
</dbReference>
<feature type="transmembrane region" description="Helical" evidence="9">
    <location>
        <begin position="96"/>
        <end position="115"/>
    </location>
</feature>
<feature type="transmembrane region" description="Helical" evidence="9">
    <location>
        <begin position="249"/>
        <end position="268"/>
    </location>
</feature>
<evidence type="ECO:0000256" key="3">
    <source>
        <dbReference type="ARBA" id="ARBA00022448"/>
    </source>
</evidence>
<dbReference type="Pfam" id="PF00528">
    <property type="entry name" value="BPD_transp_1"/>
    <property type="match status" value="1"/>
</dbReference>
<name>A0A2W5R4F2_ANCNO</name>
<dbReference type="InterPro" id="IPR000515">
    <property type="entry name" value="MetI-like"/>
</dbReference>
<evidence type="ECO:0000256" key="5">
    <source>
        <dbReference type="ARBA" id="ARBA00022692"/>
    </source>
</evidence>
<dbReference type="InterPro" id="IPR035906">
    <property type="entry name" value="MetI-like_sf"/>
</dbReference>
<evidence type="ECO:0000256" key="7">
    <source>
        <dbReference type="ARBA" id="ARBA00023136"/>
    </source>
</evidence>
<organism evidence="12 13">
    <name type="scientific">Ancylobacter novellus</name>
    <name type="common">Thiobacillus novellus</name>
    <dbReference type="NCBI Taxonomy" id="921"/>
    <lineage>
        <taxon>Bacteria</taxon>
        <taxon>Pseudomonadati</taxon>
        <taxon>Pseudomonadota</taxon>
        <taxon>Alphaproteobacteria</taxon>
        <taxon>Hyphomicrobiales</taxon>
        <taxon>Xanthobacteraceae</taxon>
        <taxon>Ancylobacter</taxon>
    </lineage>
</organism>
<dbReference type="Proteomes" id="UP000248887">
    <property type="component" value="Unassembled WGS sequence"/>
</dbReference>
<evidence type="ECO:0000256" key="1">
    <source>
        <dbReference type="ARBA" id="ARBA00004651"/>
    </source>
</evidence>
<gene>
    <name evidence="12" type="ORF">DI549_04770</name>
</gene>
<keyword evidence="3 9" id="KW-0813">Transport</keyword>
<evidence type="ECO:0000256" key="2">
    <source>
        <dbReference type="ARBA" id="ARBA00009306"/>
    </source>
</evidence>
<keyword evidence="7 9" id="KW-0472">Membrane</keyword>
<dbReference type="CDD" id="cd06261">
    <property type="entry name" value="TM_PBP2"/>
    <property type="match status" value="1"/>
</dbReference>
<reference evidence="12 13" key="1">
    <citation type="submission" date="2017-08" db="EMBL/GenBank/DDBJ databases">
        <title>Infants hospitalized years apart are colonized by the same room-sourced microbial strains.</title>
        <authorList>
            <person name="Brooks B."/>
            <person name="Olm M.R."/>
            <person name="Firek B.A."/>
            <person name="Baker R."/>
            <person name="Thomas B.C."/>
            <person name="Morowitz M.J."/>
            <person name="Banfield J.F."/>
        </authorList>
    </citation>
    <scope>NUCLEOTIDE SEQUENCE [LARGE SCALE GENOMIC DNA]</scope>
    <source>
        <strain evidence="12">S2_005_001_R2_27</strain>
    </source>
</reference>